<dbReference type="EMBL" id="AP022345">
    <property type="protein sequence ID" value="BBU68898.1"/>
    <property type="molecule type" value="Genomic_DNA"/>
</dbReference>
<accession>A0A679I4A2</accession>
<dbReference type="AlphaFoldDB" id="A0A679I4A2"/>
<evidence type="ECO:0000313" key="1">
    <source>
        <dbReference type="EMBL" id="BBU68898.1"/>
    </source>
</evidence>
<evidence type="ECO:0000313" key="2">
    <source>
        <dbReference type="Proteomes" id="UP000463961"/>
    </source>
</evidence>
<name>A0A679I4A2_9RHOO</name>
<keyword evidence="2" id="KW-1185">Reference proteome</keyword>
<gene>
    <name evidence="1" type="ORF">ICHIAU1_11810</name>
</gene>
<dbReference type="Proteomes" id="UP000463961">
    <property type="component" value="Chromosome"/>
</dbReference>
<sequence>MAQLSWLATGLAQAGSRLERTHWHTRLQSLVAQLLTDGDDEALNSVLNRLSESEPVAHDALMDTIESVVESTVVTIKDDTRDVLLIACPLLAWSRYAIPTPVLSAKDQTALADALKATVLTRHAEVALLGMLVGPDQIPREFTQLAQLTRNLAESFVTSNATPLHAQATEETSRFLSDTRYLIAAVSVPRGEAIFRWQEPRAASTSLQLNERGEIAQVWSAQTLKILEPLLAGCRVTVLLPEAFHAACAAADRASRPHSIEACVRFLTEAIDLPPEKQRAVIGPFYAQRLEEYRIGLGPHNDDALYHGVVWPLLGIEDEQGDMPAEIEQVLRSLGVTDIVSHDHRFPMEYCDDCGSPMYANADGELAHLEMPESVAAQPSILH</sequence>
<protein>
    <submittedName>
        <fullName evidence="1">Uncharacterized protein</fullName>
    </submittedName>
</protein>
<proteinExistence type="predicted"/>
<dbReference type="InterPro" id="IPR021292">
    <property type="entry name" value="DUF2863"/>
</dbReference>
<organism evidence="1 2">
    <name type="scientific">Fluviibacter phosphoraccumulans</name>
    <dbReference type="NCBI Taxonomy" id="1751046"/>
    <lineage>
        <taxon>Bacteria</taxon>
        <taxon>Pseudomonadati</taxon>
        <taxon>Pseudomonadota</taxon>
        <taxon>Betaproteobacteria</taxon>
        <taxon>Rhodocyclales</taxon>
        <taxon>Fluviibacteraceae</taxon>
        <taxon>Fluviibacter</taxon>
    </lineage>
</organism>
<reference evidence="2" key="1">
    <citation type="submission" date="2020-01" db="EMBL/GenBank/DDBJ databases">
        <title>Phosphoaccumulans saitamaens gen. nov., sp. nov., a polyphosphate accumulating bacterium isolated from surface river water.</title>
        <authorList>
            <person name="Watanabe K."/>
            <person name="Suda W."/>
        </authorList>
    </citation>
    <scope>NUCLEOTIDE SEQUENCE [LARGE SCALE GENOMIC DNA]</scope>
    <source>
        <strain evidence="2">ICHIAU1</strain>
    </source>
</reference>
<dbReference type="Pfam" id="PF11062">
    <property type="entry name" value="DUF2863"/>
    <property type="match status" value="1"/>
</dbReference>